<sequence length="121" mass="13643">MCLVMKFAEYAESPLMGPALYANFQEINVQLVSLFFFCFVILSSHVGHVLTFCPAIGSCHHSFHMHCILKWLDTDTSKGLCPMCRQIFTLENSNNKEVFEALSGRPSPLEEGILEQEETPV</sequence>
<gene>
    <name evidence="6" type="primary">APC11</name>
    <name evidence="6" type="ORF">ATY40_BA7500310</name>
</gene>
<accession>A0A1B2J7I3</accession>
<dbReference type="InterPro" id="IPR001841">
    <property type="entry name" value="Znf_RING"/>
</dbReference>
<keyword evidence="4" id="KW-0479">Metal-binding</keyword>
<evidence type="ECO:0000313" key="6">
    <source>
        <dbReference type="EMBL" id="ANZ73912.1"/>
    </source>
</evidence>
<dbReference type="OrthoDB" id="1681166at2759"/>
<dbReference type="PROSITE" id="PS50089">
    <property type="entry name" value="ZF_RING_2"/>
    <property type="match status" value="1"/>
</dbReference>
<dbReference type="SUPFAM" id="SSF57850">
    <property type="entry name" value="RING/U-box"/>
    <property type="match status" value="1"/>
</dbReference>
<dbReference type="InterPro" id="IPR024991">
    <property type="entry name" value="RING-H2_APC11"/>
</dbReference>
<dbReference type="GO" id="GO:0031145">
    <property type="term" value="P:anaphase-promoting complex-dependent catabolic process"/>
    <property type="evidence" value="ECO:0007669"/>
    <property type="project" value="InterPro"/>
</dbReference>
<keyword evidence="4" id="KW-0862">Zinc</keyword>
<evidence type="ECO:0000313" key="7">
    <source>
        <dbReference type="Proteomes" id="UP000094565"/>
    </source>
</evidence>
<keyword evidence="4" id="KW-0863">Zinc-finger</keyword>
<keyword evidence="3" id="KW-0498">Mitosis</keyword>
<keyword evidence="3" id="KW-0131">Cell cycle</keyword>
<dbReference type="InterPro" id="IPR013083">
    <property type="entry name" value="Znf_RING/FYVE/PHD"/>
</dbReference>
<feature type="domain" description="RING-type" evidence="5">
    <location>
        <begin position="38"/>
        <end position="85"/>
    </location>
</feature>
<keyword evidence="2" id="KW-0132">Cell division</keyword>
<dbReference type="GO" id="GO:0008270">
    <property type="term" value="F:zinc ion binding"/>
    <property type="evidence" value="ECO:0007669"/>
    <property type="project" value="UniProtKB-KW"/>
</dbReference>
<keyword evidence="7" id="KW-1185">Reference proteome</keyword>
<evidence type="ECO:0000256" key="4">
    <source>
        <dbReference type="PROSITE-ProRule" id="PRU00175"/>
    </source>
</evidence>
<evidence type="ECO:0000259" key="5">
    <source>
        <dbReference type="PROSITE" id="PS50089"/>
    </source>
</evidence>
<name>A0A1B2J7I3_PICPA</name>
<dbReference type="AlphaFoldDB" id="A0A1B2J7I3"/>
<dbReference type="Gene3D" id="3.30.40.10">
    <property type="entry name" value="Zinc/RING finger domain, C3HC4 (zinc finger)"/>
    <property type="match status" value="1"/>
</dbReference>
<evidence type="ECO:0000256" key="1">
    <source>
        <dbReference type="ARBA" id="ARBA00013928"/>
    </source>
</evidence>
<protein>
    <recommendedName>
        <fullName evidence="1">Anaphase-promoting complex subunit 11</fullName>
    </recommendedName>
</protein>
<dbReference type="Pfam" id="PF12861">
    <property type="entry name" value="zf-ANAPC11"/>
    <property type="match status" value="1"/>
</dbReference>
<evidence type="ECO:0000256" key="3">
    <source>
        <dbReference type="ARBA" id="ARBA00022776"/>
    </source>
</evidence>
<organism evidence="6 7">
    <name type="scientific">Komagataella pastoris</name>
    <name type="common">Yeast</name>
    <name type="synonym">Pichia pastoris</name>
    <dbReference type="NCBI Taxonomy" id="4922"/>
    <lineage>
        <taxon>Eukaryota</taxon>
        <taxon>Fungi</taxon>
        <taxon>Dikarya</taxon>
        <taxon>Ascomycota</taxon>
        <taxon>Saccharomycotina</taxon>
        <taxon>Pichiomycetes</taxon>
        <taxon>Pichiales</taxon>
        <taxon>Pichiaceae</taxon>
        <taxon>Komagataella</taxon>
    </lineage>
</organism>
<dbReference type="GO" id="GO:0005680">
    <property type="term" value="C:anaphase-promoting complex"/>
    <property type="evidence" value="ECO:0007669"/>
    <property type="project" value="InterPro"/>
</dbReference>
<dbReference type="Proteomes" id="UP000094565">
    <property type="component" value="Chromosome 1"/>
</dbReference>
<dbReference type="GO" id="GO:0051301">
    <property type="term" value="P:cell division"/>
    <property type="evidence" value="ECO:0007669"/>
    <property type="project" value="UniProtKB-KW"/>
</dbReference>
<reference evidence="6 7" key="1">
    <citation type="submission" date="2016-02" db="EMBL/GenBank/DDBJ databases">
        <title>Comparative genomic and transcriptomic foundation for Pichia pastoris.</title>
        <authorList>
            <person name="Love K.R."/>
            <person name="Shah K.A."/>
            <person name="Whittaker C.A."/>
            <person name="Wu J."/>
            <person name="Bartlett M.C."/>
            <person name="Ma D."/>
            <person name="Leeson R.L."/>
            <person name="Priest M."/>
            <person name="Young S.K."/>
            <person name="Love J.C."/>
        </authorList>
    </citation>
    <scope>NUCLEOTIDE SEQUENCE [LARGE SCALE GENOMIC DNA]</scope>
    <source>
        <strain evidence="6 7">ATCC 28485</strain>
    </source>
</reference>
<dbReference type="GO" id="GO:0097602">
    <property type="term" value="F:cullin family protein binding"/>
    <property type="evidence" value="ECO:0007669"/>
    <property type="project" value="InterPro"/>
</dbReference>
<dbReference type="EMBL" id="CP014584">
    <property type="protein sequence ID" value="ANZ73912.1"/>
    <property type="molecule type" value="Genomic_DNA"/>
</dbReference>
<dbReference type="GO" id="GO:0061630">
    <property type="term" value="F:ubiquitin protein ligase activity"/>
    <property type="evidence" value="ECO:0007669"/>
    <property type="project" value="InterPro"/>
</dbReference>
<proteinExistence type="predicted"/>
<evidence type="ECO:0000256" key="2">
    <source>
        <dbReference type="ARBA" id="ARBA00022618"/>
    </source>
</evidence>